<organism evidence="2 3">
    <name type="scientific">Desulfosalsimonas propionicica</name>
    <dbReference type="NCBI Taxonomy" id="332175"/>
    <lineage>
        <taxon>Bacteria</taxon>
        <taxon>Pseudomonadati</taxon>
        <taxon>Thermodesulfobacteriota</taxon>
        <taxon>Desulfobacteria</taxon>
        <taxon>Desulfobacterales</taxon>
        <taxon>Desulfosalsimonadaceae</taxon>
        <taxon>Desulfosalsimonas</taxon>
    </lineage>
</organism>
<dbReference type="PANTHER" id="PTHR42983">
    <property type="entry name" value="DINITROGENASE IRON-MOLYBDENUM COFACTOR PROTEIN-RELATED"/>
    <property type="match status" value="1"/>
</dbReference>
<gene>
    <name evidence="2" type="ORF">HNR65_002887</name>
</gene>
<name>A0A7W0CB89_9BACT</name>
<evidence type="ECO:0000313" key="2">
    <source>
        <dbReference type="EMBL" id="MBA2882535.1"/>
    </source>
</evidence>
<sequence>MKFAIPLANGKLTAHFGHAQEFALISTENNQVQDKQFLVPPPHEPGVLPKWLADQQVDVVLAGGMGGKAIDLFSRAGIRVVTGAPVDEPELLVAQYLNSCLETGDNACSGGGGDKEGHQCRH</sequence>
<keyword evidence="3" id="KW-1185">Reference proteome</keyword>
<evidence type="ECO:0000259" key="1">
    <source>
        <dbReference type="Pfam" id="PF02579"/>
    </source>
</evidence>
<dbReference type="CDD" id="cd00851">
    <property type="entry name" value="MTH1175"/>
    <property type="match status" value="1"/>
</dbReference>
<proteinExistence type="predicted"/>
<evidence type="ECO:0000313" key="3">
    <source>
        <dbReference type="Proteomes" id="UP000525298"/>
    </source>
</evidence>
<dbReference type="Gene3D" id="3.30.420.130">
    <property type="entry name" value="Dinitrogenase iron-molybdenum cofactor biosynthesis domain"/>
    <property type="match status" value="1"/>
</dbReference>
<feature type="domain" description="Dinitrogenase iron-molybdenum cofactor biosynthesis" evidence="1">
    <location>
        <begin position="10"/>
        <end position="95"/>
    </location>
</feature>
<dbReference type="Pfam" id="PF02579">
    <property type="entry name" value="Nitro_FeMo-Co"/>
    <property type="match status" value="1"/>
</dbReference>
<dbReference type="InterPro" id="IPR033913">
    <property type="entry name" value="MTH1175_dom"/>
</dbReference>
<comment type="caution">
    <text evidence="2">The sequence shown here is derived from an EMBL/GenBank/DDBJ whole genome shotgun (WGS) entry which is preliminary data.</text>
</comment>
<reference evidence="2 3" key="1">
    <citation type="submission" date="2020-07" db="EMBL/GenBank/DDBJ databases">
        <title>Genomic Encyclopedia of Type Strains, Phase IV (KMG-IV): sequencing the most valuable type-strain genomes for metagenomic binning, comparative biology and taxonomic classification.</title>
        <authorList>
            <person name="Goeker M."/>
        </authorList>
    </citation>
    <scope>NUCLEOTIDE SEQUENCE [LARGE SCALE GENOMIC DNA]</scope>
    <source>
        <strain evidence="2 3">DSM 17721</strain>
    </source>
</reference>
<dbReference type="EMBL" id="JACDUS010000010">
    <property type="protein sequence ID" value="MBA2882535.1"/>
    <property type="molecule type" value="Genomic_DNA"/>
</dbReference>
<dbReference type="Proteomes" id="UP000525298">
    <property type="component" value="Unassembled WGS sequence"/>
</dbReference>
<dbReference type="InterPro" id="IPR036105">
    <property type="entry name" value="DiNase_FeMo-co_biosyn_sf"/>
</dbReference>
<accession>A0A7W0CB89</accession>
<dbReference type="InterPro" id="IPR003731">
    <property type="entry name" value="Di-Nase_FeMo-co_biosynth"/>
</dbReference>
<protein>
    <submittedName>
        <fullName evidence="2">Putative Fe-Mo cluster-binding NifX family protein</fullName>
    </submittedName>
</protein>
<dbReference type="PANTHER" id="PTHR42983:SF1">
    <property type="entry name" value="IRON-MOLYBDENUM PROTEIN"/>
    <property type="match status" value="1"/>
</dbReference>
<dbReference type="RefSeq" id="WP_181552168.1">
    <property type="nucleotide sequence ID" value="NZ_JACDUS010000010.1"/>
</dbReference>
<dbReference type="AlphaFoldDB" id="A0A7W0CB89"/>
<dbReference type="SUPFAM" id="SSF53146">
    <property type="entry name" value="Nitrogenase accessory factor-like"/>
    <property type="match status" value="1"/>
</dbReference>